<proteinExistence type="predicted"/>
<protein>
    <recommendedName>
        <fullName evidence="3">DUF664 domain-containing protein</fullName>
    </recommendedName>
</protein>
<dbReference type="Proteomes" id="UP000638648">
    <property type="component" value="Unassembled WGS sequence"/>
</dbReference>
<dbReference type="InterPro" id="IPR034660">
    <property type="entry name" value="DinB/YfiT-like"/>
</dbReference>
<reference evidence="1" key="1">
    <citation type="submission" date="2020-10" db="EMBL/GenBank/DDBJ databases">
        <title>Sequencing the genomes of 1000 actinobacteria strains.</title>
        <authorList>
            <person name="Klenk H.-P."/>
        </authorList>
    </citation>
    <scope>NUCLEOTIDE SEQUENCE</scope>
    <source>
        <strain evidence="1">DSM 45354</strain>
    </source>
</reference>
<keyword evidence="2" id="KW-1185">Reference proteome</keyword>
<dbReference type="SUPFAM" id="SSF109854">
    <property type="entry name" value="DinB/YfiT-like putative metalloenzymes"/>
    <property type="match status" value="1"/>
</dbReference>
<evidence type="ECO:0000313" key="1">
    <source>
        <dbReference type="EMBL" id="MBE1612910.1"/>
    </source>
</evidence>
<dbReference type="AlphaFoldDB" id="A0A927NDL2"/>
<evidence type="ECO:0000313" key="2">
    <source>
        <dbReference type="Proteomes" id="UP000638648"/>
    </source>
</evidence>
<gene>
    <name evidence="1" type="ORF">HEB94_009758</name>
</gene>
<dbReference type="InterPro" id="IPR007061">
    <property type="entry name" value="MST-like"/>
</dbReference>
<organism evidence="1 2">
    <name type="scientific">Actinopolymorpha pittospori</name>
    <dbReference type="NCBI Taxonomy" id="648752"/>
    <lineage>
        <taxon>Bacteria</taxon>
        <taxon>Bacillati</taxon>
        <taxon>Actinomycetota</taxon>
        <taxon>Actinomycetes</taxon>
        <taxon>Propionibacteriales</taxon>
        <taxon>Actinopolymorphaceae</taxon>
        <taxon>Actinopolymorpha</taxon>
    </lineage>
</organism>
<dbReference type="RefSeq" id="WP_202896916.1">
    <property type="nucleotide sequence ID" value="NZ_BAABJL010000239.1"/>
</dbReference>
<sequence length="111" mass="12478">MKWADEPFTGNERATLEGFLERGRSTLLHKCAGLTAEQLALRTVSPSSLSLLGLIRHVTDVERTWFPRRFAGRDVPSIYGRPDTPNAAFDDVDSPHAEAAYHLLVREWEVS</sequence>
<accession>A0A927NDL2</accession>
<dbReference type="EMBL" id="JADBEM010000001">
    <property type="protein sequence ID" value="MBE1612910.1"/>
    <property type="molecule type" value="Genomic_DNA"/>
</dbReference>
<dbReference type="Pfam" id="PF04978">
    <property type="entry name" value="MST"/>
    <property type="match status" value="1"/>
</dbReference>
<evidence type="ECO:0008006" key="3">
    <source>
        <dbReference type="Google" id="ProtNLM"/>
    </source>
</evidence>
<dbReference type="Gene3D" id="1.20.120.450">
    <property type="entry name" value="dinb family like domain"/>
    <property type="match status" value="1"/>
</dbReference>
<comment type="caution">
    <text evidence="1">The sequence shown here is derived from an EMBL/GenBank/DDBJ whole genome shotgun (WGS) entry which is preliminary data.</text>
</comment>
<name>A0A927NDL2_9ACTN</name>